<dbReference type="EMBL" id="BDIP01002672">
    <property type="protein sequence ID" value="GCA63211.1"/>
    <property type="molecule type" value="Genomic_DNA"/>
</dbReference>
<dbReference type="SUPFAM" id="SSF82185">
    <property type="entry name" value="Histone H3 K4-specific methyltransferase SET7/9 N-terminal domain"/>
    <property type="match status" value="1"/>
</dbReference>
<dbReference type="Proteomes" id="UP000265618">
    <property type="component" value="Unassembled WGS sequence"/>
</dbReference>
<comment type="caution">
    <text evidence="2">The sequence shown here is derived from an EMBL/GenBank/DDBJ whole genome shotgun (WGS) entry which is preliminary data.</text>
</comment>
<evidence type="ECO:0000313" key="3">
    <source>
        <dbReference type="Proteomes" id="UP000265618"/>
    </source>
</evidence>
<proteinExistence type="predicted"/>
<sequence length="75" mass="8172">MSERPDSSLLKVDYFGASNNNGEPDGRGTMQTDQGTYIGTFRRGLMHGKGEIVMETGRVVGEWVDGECVSAKVVF</sequence>
<evidence type="ECO:0008006" key="4">
    <source>
        <dbReference type="Google" id="ProtNLM"/>
    </source>
</evidence>
<name>A0A391NN73_9EUKA</name>
<dbReference type="Pfam" id="PF02493">
    <property type="entry name" value="MORN"/>
    <property type="match status" value="3"/>
</dbReference>
<reference evidence="2 3" key="1">
    <citation type="journal article" date="2018" name="PLoS ONE">
        <title>The draft genome of Kipferlia bialata reveals reductive genome evolution in fornicate parasites.</title>
        <authorList>
            <person name="Tanifuji G."/>
            <person name="Takabayashi S."/>
            <person name="Kume K."/>
            <person name="Takagi M."/>
            <person name="Nakayama T."/>
            <person name="Kamikawa R."/>
            <person name="Inagaki Y."/>
            <person name="Hashimoto T."/>
        </authorList>
    </citation>
    <scope>NUCLEOTIDE SEQUENCE [LARGE SCALE GENOMIC DNA]</scope>
    <source>
        <strain evidence="2">NY0173</strain>
    </source>
</reference>
<dbReference type="Gene3D" id="2.20.110.10">
    <property type="entry name" value="Histone H3 K4-specific methyltransferase SET7/9 N-terminal domain"/>
    <property type="match status" value="1"/>
</dbReference>
<keyword evidence="1" id="KW-0677">Repeat</keyword>
<evidence type="ECO:0000256" key="1">
    <source>
        <dbReference type="ARBA" id="ARBA00022737"/>
    </source>
</evidence>
<dbReference type="AlphaFoldDB" id="A0A391NN73"/>
<accession>A0A391NN73</accession>
<evidence type="ECO:0000313" key="2">
    <source>
        <dbReference type="EMBL" id="GCA63211.1"/>
    </source>
</evidence>
<dbReference type="OrthoDB" id="288868at2759"/>
<keyword evidence="3" id="KW-1185">Reference proteome</keyword>
<gene>
    <name evidence="2" type="ORF">KIPB_008541</name>
</gene>
<protein>
    <recommendedName>
        <fullName evidence="4">MORN repeat-containing protein</fullName>
    </recommendedName>
</protein>
<feature type="non-terminal residue" evidence="2">
    <location>
        <position position="1"/>
    </location>
</feature>
<organism evidence="2 3">
    <name type="scientific">Kipferlia bialata</name>
    <dbReference type="NCBI Taxonomy" id="797122"/>
    <lineage>
        <taxon>Eukaryota</taxon>
        <taxon>Metamonada</taxon>
        <taxon>Carpediemonas-like organisms</taxon>
        <taxon>Kipferlia</taxon>
    </lineage>
</organism>
<dbReference type="InterPro" id="IPR003409">
    <property type="entry name" value="MORN"/>
</dbReference>